<evidence type="ECO:0000256" key="6">
    <source>
        <dbReference type="RuleBase" id="RU362057"/>
    </source>
</evidence>
<keyword evidence="7" id="KW-0472">Membrane</keyword>
<dbReference type="PROSITE" id="PS00375">
    <property type="entry name" value="UDPGT"/>
    <property type="match status" value="1"/>
</dbReference>
<dbReference type="PANTHER" id="PTHR48048">
    <property type="entry name" value="GLYCOSYLTRANSFERASE"/>
    <property type="match status" value="1"/>
</dbReference>
<evidence type="ECO:0000256" key="2">
    <source>
        <dbReference type="ARBA" id="ARBA00009995"/>
    </source>
</evidence>
<accession>A0A6J1GZ05</accession>
<comment type="pathway">
    <text evidence="1">Secondary metabolite biosynthesis; terpenoid biosynthesis.</text>
</comment>
<keyword evidence="7" id="KW-0812">Transmembrane</keyword>
<evidence type="ECO:0000256" key="3">
    <source>
        <dbReference type="ARBA" id="ARBA00022676"/>
    </source>
</evidence>
<evidence type="ECO:0000256" key="1">
    <source>
        <dbReference type="ARBA" id="ARBA00004721"/>
    </source>
</evidence>
<dbReference type="FunFam" id="3.40.50.2000:FF:000060">
    <property type="entry name" value="Glycosyltransferase"/>
    <property type="match status" value="1"/>
</dbReference>
<dbReference type="Gene3D" id="3.40.50.2000">
    <property type="entry name" value="Glycogen Phosphorylase B"/>
    <property type="match status" value="2"/>
</dbReference>
<evidence type="ECO:0000256" key="5">
    <source>
        <dbReference type="RuleBase" id="RU003718"/>
    </source>
</evidence>
<organism evidence="8 9">
    <name type="scientific">Cucurbita moschata</name>
    <name type="common">Winter crookneck squash</name>
    <name type="synonym">Cucurbita pepo var. moschata</name>
    <dbReference type="NCBI Taxonomy" id="3662"/>
    <lineage>
        <taxon>Eukaryota</taxon>
        <taxon>Viridiplantae</taxon>
        <taxon>Streptophyta</taxon>
        <taxon>Embryophyta</taxon>
        <taxon>Tracheophyta</taxon>
        <taxon>Spermatophyta</taxon>
        <taxon>Magnoliopsida</taxon>
        <taxon>eudicotyledons</taxon>
        <taxon>Gunneridae</taxon>
        <taxon>Pentapetalae</taxon>
        <taxon>rosids</taxon>
        <taxon>fabids</taxon>
        <taxon>Cucurbitales</taxon>
        <taxon>Cucurbitaceae</taxon>
        <taxon>Cucurbiteae</taxon>
        <taxon>Cucurbita</taxon>
    </lineage>
</organism>
<dbReference type="GeneID" id="111458784"/>
<dbReference type="AlphaFoldDB" id="A0A6J1GZ05"/>
<dbReference type="SUPFAM" id="SSF53756">
    <property type="entry name" value="UDP-Glycosyltransferase/glycogen phosphorylase"/>
    <property type="match status" value="1"/>
</dbReference>
<gene>
    <name evidence="9" type="primary">LOC111458784</name>
</gene>
<keyword evidence="8" id="KW-1185">Reference proteome</keyword>
<evidence type="ECO:0000313" key="9">
    <source>
        <dbReference type="RefSeq" id="XP_022957361.1"/>
    </source>
</evidence>
<keyword evidence="7" id="KW-1133">Transmembrane helix</keyword>
<protein>
    <recommendedName>
        <fullName evidence="6">Glycosyltransferase</fullName>
        <ecNumber evidence="6">2.4.1.-</ecNumber>
    </recommendedName>
</protein>
<dbReference type="RefSeq" id="XP_022957361.1">
    <property type="nucleotide sequence ID" value="XM_023101593.1"/>
</dbReference>
<dbReference type="CDD" id="cd03784">
    <property type="entry name" value="GT1_Gtf-like"/>
    <property type="match status" value="1"/>
</dbReference>
<dbReference type="InterPro" id="IPR035595">
    <property type="entry name" value="UDP_glycos_trans_CS"/>
</dbReference>
<evidence type="ECO:0000256" key="4">
    <source>
        <dbReference type="ARBA" id="ARBA00022679"/>
    </source>
</evidence>
<name>A0A6J1GZ05_CUCMO</name>
<evidence type="ECO:0000256" key="7">
    <source>
        <dbReference type="SAM" id="Phobius"/>
    </source>
</evidence>
<reference evidence="9" key="1">
    <citation type="submission" date="2025-08" db="UniProtKB">
        <authorList>
            <consortium name="RefSeq"/>
        </authorList>
    </citation>
    <scope>IDENTIFICATION</scope>
    <source>
        <tissue evidence="9">Young leaves</tissue>
    </source>
</reference>
<dbReference type="EC" id="2.4.1.-" evidence="6"/>
<keyword evidence="3 5" id="KW-0328">Glycosyltransferase</keyword>
<dbReference type="PANTHER" id="PTHR48048:SF76">
    <property type="entry name" value="UDP-GLYCOSYLTRANSFERASE 708D1-LIKE"/>
    <property type="match status" value="1"/>
</dbReference>
<evidence type="ECO:0000313" key="8">
    <source>
        <dbReference type="Proteomes" id="UP000504609"/>
    </source>
</evidence>
<dbReference type="Pfam" id="PF00201">
    <property type="entry name" value="UDPGT"/>
    <property type="match status" value="1"/>
</dbReference>
<dbReference type="GO" id="GO:0035251">
    <property type="term" value="F:UDP-glucosyltransferase activity"/>
    <property type="evidence" value="ECO:0007669"/>
    <property type="project" value="InterPro"/>
</dbReference>
<comment type="similarity">
    <text evidence="2 5">Belongs to the UDP-glycosyltransferase family.</text>
</comment>
<sequence>MSTSDQPSGDLTHVALFPSAGMGHLVPFLRLAAALLRHHCKLTLITSHPAVSSAESQLISRFVSAFPQITELKFHIVSLDPLVANSDDPFFLQFEAIRRSVHLLTSPLSALSPPLSALVCDVSLISSALVLSATLKIPNYVLFTSSAIMFSLFAYYPFVKMSDPSGDLIHIPAIGSIPKTSLPPPLLVDNSIFNKIFTQDGRRIKELNGVLINAMDAMEGDTVAALNSGKVLDGLPPVVPIGPLLPCEFENPEGKSPIKWLEKLPPRSVVFASFGSRTAASREQIKEIGIGLASSGYKFLWIVKDKVVDKEDKEGLEEVVGEELMEKLEEKGMVLKEWVNQEEILGHRAVGGFVSHCGWNSVMEAALKGVPVLAWPQNGDQMINAGLVAKKGVGMWVEKWGWGHKCVVKGEELGGRIKELMESDVLRARAAELKEEAAKAVAVGGSCDRAIERLIGRWSKGI</sequence>
<keyword evidence="4 5" id="KW-0808">Transferase</keyword>
<dbReference type="InterPro" id="IPR050481">
    <property type="entry name" value="UDP-glycosyltransf_plant"/>
</dbReference>
<dbReference type="Proteomes" id="UP000504609">
    <property type="component" value="Unplaced"/>
</dbReference>
<proteinExistence type="inferred from homology"/>
<feature type="transmembrane region" description="Helical" evidence="7">
    <location>
        <begin position="140"/>
        <end position="158"/>
    </location>
</feature>
<dbReference type="KEGG" id="cmos:111458784"/>
<dbReference type="InterPro" id="IPR002213">
    <property type="entry name" value="UDP_glucos_trans"/>
</dbReference>